<protein>
    <recommendedName>
        <fullName evidence="3 6">peptidylprolyl isomerase</fullName>
        <ecNumber evidence="3 6">5.2.1.8</ecNumber>
    </recommendedName>
</protein>
<evidence type="ECO:0000256" key="4">
    <source>
        <dbReference type="ARBA" id="ARBA00023110"/>
    </source>
</evidence>
<feature type="region of interest" description="Disordered" evidence="7">
    <location>
        <begin position="1"/>
        <end position="23"/>
    </location>
</feature>
<dbReference type="EC" id="5.2.1.8" evidence="3 6"/>
<feature type="compositionally biased region" description="Acidic residues" evidence="7">
    <location>
        <begin position="494"/>
        <end position="504"/>
    </location>
</feature>
<dbReference type="GO" id="GO:0003755">
    <property type="term" value="F:peptidyl-prolyl cis-trans isomerase activity"/>
    <property type="evidence" value="ECO:0007669"/>
    <property type="project" value="UniProtKB-KW"/>
</dbReference>
<feature type="compositionally biased region" description="Basic and acidic residues" evidence="7">
    <location>
        <begin position="462"/>
        <end position="493"/>
    </location>
</feature>
<evidence type="ECO:0000256" key="7">
    <source>
        <dbReference type="SAM" id="MobiDB-lite"/>
    </source>
</evidence>
<feature type="compositionally biased region" description="Basic and acidic residues" evidence="7">
    <location>
        <begin position="505"/>
        <end position="514"/>
    </location>
</feature>
<feature type="domain" description="PPIase FKBP-type" evidence="9">
    <location>
        <begin position="646"/>
        <end position="730"/>
    </location>
</feature>
<dbReference type="AlphaFoldDB" id="A0A5B9M8M5"/>
<dbReference type="PROSITE" id="PS50059">
    <property type="entry name" value="FKBP_PPIASE"/>
    <property type="match status" value="1"/>
</dbReference>
<dbReference type="InterPro" id="IPR001179">
    <property type="entry name" value="PPIase_FKBP_dom"/>
</dbReference>
<keyword evidence="8" id="KW-0472">Membrane</keyword>
<keyword evidence="5 6" id="KW-0413">Isomerase</keyword>
<dbReference type="Pfam" id="PF00254">
    <property type="entry name" value="FKBP_C"/>
    <property type="match status" value="1"/>
</dbReference>
<keyword evidence="11" id="KW-1185">Reference proteome</keyword>
<evidence type="ECO:0000256" key="5">
    <source>
        <dbReference type="ARBA" id="ARBA00023235"/>
    </source>
</evidence>
<keyword evidence="8" id="KW-1133">Transmembrane helix</keyword>
<comment type="similarity">
    <text evidence="2">Belongs to the FKBP-type PPIase family.</text>
</comment>
<evidence type="ECO:0000256" key="1">
    <source>
        <dbReference type="ARBA" id="ARBA00000971"/>
    </source>
</evidence>
<dbReference type="Proteomes" id="UP000321353">
    <property type="component" value="Chromosome"/>
</dbReference>
<evidence type="ECO:0000259" key="9">
    <source>
        <dbReference type="PROSITE" id="PS50059"/>
    </source>
</evidence>
<evidence type="ECO:0000256" key="8">
    <source>
        <dbReference type="SAM" id="Phobius"/>
    </source>
</evidence>
<dbReference type="RefSeq" id="WP_147867200.1">
    <property type="nucleotide sequence ID" value="NZ_CP036264.1"/>
</dbReference>
<dbReference type="InterPro" id="IPR000774">
    <property type="entry name" value="PPIase_FKBP_N"/>
</dbReference>
<dbReference type="Pfam" id="PF14238">
    <property type="entry name" value="DUF4340"/>
    <property type="match status" value="1"/>
</dbReference>
<evidence type="ECO:0000313" key="10">
    <source>
        <dbReference type="EMBL" id="QEF97541.1"/>
    </source>
</evidence>
<reference evidence="10 11" key="1">
    <citation type="submission" date="2019-02" db="EMBL/GenBank/DDBJ databases">
        <title>Planctomycetal bacteria perform biofilm scaping via a novel small molecule.</title>
        <authorList>
            <person name="Jeske O."/>
            <person name="Boedeker C."/>
            <person name="Wiegand S."/>
            <person name="Breitling P."/>
            <person name="Kallscheuer N."/>
            <person name="Jogler M."/>
            <person name="Rohde M."/>
            <person name="Petersen J."/>
            <person name="Medema M.H."/>
            <person name="Surup F."/>
            <person name="Jogler C."/>
        </authorList>
    </citation>
    <scope>NUCLEOTIDE SEQUENCE [LARGE SCALE GENOMIC DNA]</scope>
    <source>
        <strain evidence="10 11">Mal15</strain>
    </source>
</reference>
<dbReference type="Pfam" id="PF01346">
    <property type="entry name" value="FKBP_N"/>
    <property type="match status" value="1"/>
</dbReference>
<comment type="catalytic activity">
    <reaction evidence="1 6">
        <text>[protein]-peptidylproline (omega=180) = [protein]-peptidylproline (omega=0)</text>
        <dbReference type="Rhea" id="RHEA:16237"/>
        <dbReference type="Rhea" id="RHEA-COMP:10747"/>
        <dbReference type="Rhea" id="RHEA-COMP:10748"/>
        <dbReference type="ChEBI" id="CHEBI:83833"/>
        <dbReference type="ChEBI" id="CHEBI:83834"/>
        <dbReference type="EC" id="5.2.1.8"/>
    </reaction>
</comment>
<proteinExistence type="inferred from homology"/>
<dbReference type="PANTHER" id="PTHR43811">
    <property type="entry name" value="FKBP-TYPE PEPTIDYL-PROLYL CIS-TRANS ISOMERASE FKPA"/>
    <property type="match status" value="1"/>
</dbReference>
<feature type="compositionally biased region" description="Acidic residues" evidence="7">
    <location>
        <begin position="404"/>
        <end position="418"/>
    </location>
</feature>
<evidence type="ECO:0000256" key="3">
    <source>
        <dbReference type="ARBA" id="ARBA00013194"/>
    </source>
</evidence>
<dbReference type="EMBL" id="CP036264">
    <property type="protein sequence ID" value="QEF97541.1"/>
    <property type="molecule type" value="Genomic_DNA"/>
</dbReference>
<gene>
    <name evidence="10" type="primary">mip_1</name>
    <name evidence="10" type="ORF">Mal15_15810</name>
</gene>
<feature type="transmembrane region" description="Helical" evidence="8">
    <location>
        <begin position="47"/>
        <end position="66"/>
    </location>
</feature>
<accession>A0A5B9M8M5</accession>
<evidence type="ECO:0000256" key="2">
    <source>
        <dbReference type="ARBA" id="ARBA00006577"/>
    </source>
</evidence>
<dbReference type="Gene3D" id="3.10.50.40">
    <property type="match status" value="1"/>
</dbReference>
<dbReference type="KEGG" id="smam:Mal15_15810"/>
<feature type="region of interest" description="Disordered" evidence="7">
    <location>
        <begin position="576"/>
        <end position="603"/>
    </location>
</feature>
<feature type="region of interest" description="Disordered" evidence="7">
    <location>
        <begin position="399"/>
        <end position="514"/>
    </location>
</feature>
<organism evidence="10 11">
    <name type="scientific">Stieleria maiorica</name>
    <dbReference type="NCBI Taxonomy" id="2795974"/>
    <lineage>
        <taxon>Bacteria</taxon>
        <taxon>Pseudomonadati</taxon>
        <taxon>Planctomycetota</taxon>
        <taxon>Planctomycetia</taxon>
        <taxon>Pirellulales</taxon>
        <taxon>Pirellulaceae</taxon>
        <taxon>Stieleria</taxon>
    </lineage>
</organism>
<keyword evidence="8" id="KW-0812">Transmembrane</keyword>
<dbReference type="PANTHER" id="PTHR43811:SF19">
    <property type="entry name" value="39 KDA FK506-BINDING NUCLEAR PROTEIN"/>
    <property type="match status" value="1"/>
</dbReference>
<dbReference type="InterPro" id="IPR046357">
    <property type="entry name" value="PPIase_dom_sf"/>
</dbReference>
<dbReference type="SUPFAM" id="SSF54534">
    <property type="entry name" value="FKBP-like"/>
    <property type="match status" value="1"/>
</dbReference>
<evidence type="ECO:0000256" key="6">
    <source>
        <dbReference type="PROSITE-ProRule" id="PRU00277"/>
    </source>
</evidence>
<sequence length="730" mass="80190">MSTVTQNHTQPGSDSRSGGQAKETIDATAQTVKRHWLAMGSETRRTVLYAGVALLCLLATGAIELATRPAVIAEYGKVGQEFYPEFRDPTLASALNVAVIDPDQVESKQFSVRRTDNGQWVIPSHHNYPADAADQLARTAGSVIGIKRGAMVTRWQADHARYGVVNPKTDSLEVGQVDGVGKRLTLRGEDDSVLADYIIGKKVEDQTDQYYVRHPDEDEVYVATLNIDLSTKFADWIDTDLFDINSSDVVNVTLNDYQFDELKGTVTERQVTSLRRESSVDDWQMEGIDQETEQVNRDAIRDTVNAIANLEIAGVRPKQTGLTPELQLDRNALAAQRDVDRLQSDLLSRGFLLQPDQNNRDTLKLIAREGELATATDDGLVYNLYFGRVFTGSQEELEIGLGGDDQDASSDAQVDDGSGDGSSGEAQDSKSSGDDPAKPASEKPGRYVFVTANFDPQFLGDEPAKPTEPEKPQELKDAEEKAEADSDDSKSSEESGEEASEEQAEAERLETLKEEYESKMEAYRSDLDAWESYQEKITQGKEKAQTLNRRFAQWYYVIPGDDYDKLALTRSDLVEAKTQASESESEPEMEAGSEASSSRDDAAAANLEAAEKFLSENQSKEGITTTESGLQYEVLEEGEGESPSDESRVNVYYKGTLIDGTVFDQSGDTPAQFGVNQVIAGWTEALKLMKPGAKWKLYIPPKLAYGESGSGDKIGPNALLIFEVELVSVE</sequence>
<name>A0A5B9M8M5_9BACT</name>
<feature type="compositionally biased region" description="Basic and acidic residues" evidence="7">
    <location>
        <begin position="427"/>
        <end position="445"/>
    </location>
</feature>
<evidence type="ECO:0000313" key="11">
    <source>
        <dbReference type="Proteomes" id="UP000321353"/>
    </source>
</evidence>
<keyword evidence="4 6" id="KW-0697">Rotamase</keyword>
<dbReference type="InterPro" id="IPR025641">
    <property type="entry name" value="DUF4340"/>
</dbReference>
<dbReference type="GO" id="GO:0006457">
    <property type="term" value="P:protein folding"/>
    <property type="evidence" value="ECO:0007669"/>
    <property type="project" value="InterPro"/>
</dbReference>
<feature type="compositionally biased region" description="Polar residues" evidence="7">
    <location>
        <begin position="1"/>
        <end position="18"/>
    </location>
</feature>